<proteinExistence type="predicted"/>
<gene>
    <name evidence="1" type="ORF">LCGC14_1722830</name>
</gene>
<organism evidence="1">
    <name type="scientific">marine sediment metagenome</name>
    <dbReference type="NCBI Taxonomy" id="412755"/>
    <lineage>
        <taxon>unclassified sequences</taxon>
        <taxon>metagenomes</taxon>
        <taxon>ecological metagenomes</taxon>
    </lineage>
</organism>
<reference evidence="1" key="1">
    <citation type="journal article" date="2015" name="Nature">
        <title>Complex archaea that bridge the gap between prokaryotes and eukaryotes.</title>
        <authorList>
            <person name="Spang A."/>
            <person name="Saw J.H."/>
            <person name="Jorgensen S.L."/>
            <person name="Zaremba-Niedzwiedzka K."/>
            <person name="Martijn J."/>
            <person name="Lind A.E."/>
            <person name="van Eijk R."/>
            <person name="Schleper C."/>
            <person name="Guy L."/>
            <person name="Ettema T.J."/>
        </authorList>
    </citation>
    <scope>NUCLEOTIDE SEQUENCE</scope>
</reference>
<dbReference type="EMBL" id="LAZR01015526">
    <property type="protein sequence ID" value="KKM09455.1"/>
    <property type="molecule type" value="Genomic_DNA"/>
</dbReference>
<accession>A0A0F9HC04</accession>
<name>A0A0F9HC04_9ZZZZ</name>
<dbReference type="AlphaFoldDB" id="A0A0F9HC04"/>
<sequence>MRDRRTIIIKDLKLRRIRDGLRNVFLAAIRVEWKKKFDELKNVKRYGDGRRKSLSSMNSAEVANFRSLQKELAKLEKIAERSICSCVSCGRGDRDMVYNKSYDSWYCTECYNGHRLYAKELFQTIGKTKPQGHEEEVIHELYESFLDFEEAHEIELGLVKEGVLIYLLRFHHYLGSSPYATLSEIQGVLCRSREIIVHVLNSLERNGLIDLLPSANDIKARLKKHGVEEANNALIKSKRFMGVNNAFPEDLEDFHLLLDLRSDKLEYDNPELIETLIRELKSDKTPPEEIRRKVEELKVNLGF</sequence>
<evidence type="ECO:0000313" key="1">
    <source>
        <dbReference type="EMBL" id="KKM09455.1"/>
    </source>
</evidence>
<protein>
    <submittedName>
        <fullName evidence="1">Uncharacterized protein</fullName>
    </submittedName>
</protein>
<comment type="caution">
    <text evidence="1">The sequence shown here is derived from an EMBL/GenBank/DDBJ whole genome shotgun (WGS) entry which is preliminary data.</text>
</comment>